<dbReference type="AlphaFoldDB" id="A0A8H9HN36"/>
<comment type="caution">
    <text evidence="3">The sequence shown here is derived from an EMBL/GenBank/DDBJ whole genome shotgun (WGS) entry which is preliminary data.</text>
</comment>
<organism evidence="3 5">
    <name type="scientific">Streptomyces gougerotii</name>
    <dbReference type="NCBI Taxonomy" id="53448"/>
    <lineage>
        <taxon>Bacteria</taxon>
        <taxon>Bacillati</taxon>
        <taxon>Actinomycetota</taxon>
        <taxon>Actinomycetes</taxon>
        <taxon>Kitasatosporales</taxon>
        <taxon>Streptomycetaceae</taxon>
        <taxon>Streptomyces</taxon>
        <taxon>Streptomyces diastaticus group</taxon>
    </lineage>
</organism>
<gene>
    <name evidence="3" type="ORF">GCM10010227_27080</name>
    <name evidence="2" type="ORF">Sgou_51850</name>
</gene>
<proteinExistence type="predicted"/>
<reference evidence="3" key="1">
    <citation type="journal article" date="2014" name="Int. J. Syst. Evol. Microbiol.">
        <title>Complete genome sequence of Corynebacterium casei LMG S-19264T (=DSM 44701T), isolated from a smear-ripened cheese.</title>
        <authorList>
            <consortium name="US DOE Joint Genome Institute (JGI-PGF)"/>
            <person name="Walter F."/>
            <person name="Albersmeier A."/>
            <person name="Kalinowski J."/>
            <person name="Ruckert C."/>
        </authorList>
    </citation>
    <scope>NUCLEOTIDE SEQUENCE</scope>
    <source>
        <strain evidence="3">JCM 4136</strain>
    </source>
</reference>
<dbReference type="EMBL" id="BMSC01000006">
    <property type="protein sequence ID" value="GGU71410.1"/>
    <property type="molecule type" value="Genomic_DNA"/>
</dbReference>
<evidence type="ECO:0000256" key="1">
    <source>
        <dbReference type="SAM" id="MobiDB-lite"/>
    </source>
</evidence>
<dbReference type="Proteomes" id="UP000660975">
    <property type="component" value="Unassembled WGS sequence"/>
</dbReference>
<name>A0A8H9HN36_9ACTN</name>
<dbReference type="Proteomes" id="UP000480804">
    <property type="component" value="Unassembled WGS sequence"/>
</dbReference>
<feature type="compositionally biased region" description="Basic and acidic residues" evidence="1">
    <location>
        <begin position="39"/>
        <end position="49"/>
    </location>
</feature>
<reference evidence="2 4" key="2">
    <citation type="submission" date="2020-02" db="EMBL/GenBank/DDBJ databases">
        <title>Whole genome shotgun sequence of Streptomyces gougerotii NBRC 13043.</title>
        <authorList>
            <person name="Ichikawa N."/>
            <person name="Komaki H."/>
            <person name="Tamura T."/>
        </authorList>
    </citation>
    <scope>NUCLEOTIDE SEQUENCE [LARGE SCALE GENOMIC DNA]</scope>
    <source>
        <strain evidence="2 4">NBRC 13043</strain>
    </source>
</reference>
<evidence type="ECO:0000313" key="4">
    <source>
        <dbReference type="Proteomes" id="UP000480804"/>
    </source>
</evidence>
<reference evidence="3" key="3">
    <citation type="submission" date="2020-09" db="EMBL/GenBank/DDBJ databases">
        <authorList>
            <person name="Sun Q."/>
            <person name="Ohkuma M."/>
        </authorList>
    </citation>
    <scope>NUCLEOTIDE SEQUENCE</scope>
    <source>
        <strain evidence="3">JCM 4136</strain>
    </source>
</reference>
<evidence type="ECO:0000313" key="2">
    <source>
        <dbReference type="EMBL" id="GFH80515.1"/>
    </source>
</evidence>
<accession>A0A8H9HN36</accession>
<evidence type="ECO:0000313" key="3">
    <source>
        <dbReference type="EMBL" id="GGU71410.1"/>
    </source>
</evidence>
<evidence type="ECO:0000313" key="5">
    <source>
        <dbReference type="Proteomes" id="UP000660975"/>
    </source>
</evidence>
<sequence>MGKRMTLLLGKDLSPLLTDFLRGQTPIAGSPGQLAAPPYEDRPRRRDGVRAAGPAPRRAGDRGGDAGPGPTA</sequence>
<protein>
    <submittedName>
        <fullName evidence="3">Uncharacterized protein</fullName>
    </submittedName>
</protein>
<feature type="region of interest" description="Disordered" evidence="1">
    <location>
        <begin position="24"/>
        <end position="72"/>
    </location>
</feature>
<dbReference type="EMBL" id="BLLO01000026">
    <property type="protein sequence ID" value="GFH80515.1"/>
    <property type="molecule type" value="Genomic_DNA"/>
</dbReference>
<keyword evidence="4" id="KW-1185">Reference proteome</keyword>